<dbReference type="RefSeq" id="WP_271317020.1">
    <property type="nucleotide sequence ID" value="NZ_JAAGKO020000039.1"/>
</dbReference>
<keyword evidence="5" id="KW-1185">Reference proteome</keyword>
<evidence type="ECO:0000313" key="5">
    <source>
        <dbReference type="Proteomes" id="UP001156398"/>
    </source>
</evidence>
<dbReference type="CDD" id="cd04301">
    <property type="entry name" value="NAT_SF"/>
    <property type="match status" value="1"/>
</dbReference>
<comment type="caution">
    <text evidence="4">The sequence shown here is derived from an EMBL/GenBank/DDBJ whole genome shotgun (WGS) entry which is preliminary data.</text>
</comment>
<name>A0AA90JYS9_9ACTN</name>
<dbReference type="InterPro" id="IPR016181">
    <property type="entry name" value="Acyl_CoA_acyltransferase"/>
</dbReference>
<sequence length="189" mass="20068">MTPPTRIREVREGDWDAIVALEAAAYEPLGLSEERAALESKVRASPRTCFALDLGQRLAGYLLALPYPESRYPELGGPEETAFTSANLHLHDCVVAADLRGRGLAGHLLRHLLSTARTHGYRSVSLVAVAGTETFWAANGFTGHREIALSEGYGANSAYMSMTVPADPSGHPKPTGASPRGSSPQDGVG</sequence>
<evidence type="ECO:0000256" key="1">
    <source>
        <dbReference type="SAM" id="MobiDB-lite"/>
    </source>
</evidence>
<dbReference type="Proteomes" id="UP001156398">
    <property type="component" value="Unassembled WGS sequence"/>
</dbReference>
<feature type="compositionally biased region" description="Polar residues" evidence="1">
    <location>
        <begin position="180"/>
        <end position="189"/>
    </location>
</feature>
<evidence type="ECO:0000313" key="3">
    <source>
        <dbReference type="EMBL" id="MDI5965657.1"/>
    </source>
</evidence>
<feature type="region of interest" description="Disordered" evidence="1">
    <location>
        <begin position="164"/>
        <end position="189"/>
    </location>
</feature>
<dbReference type="EMBL" id="JABXJJ020000023">
    <property type="protein sequence ID" value="MDI5971546.1"/>
    <property type="molecule type" value="Genomic_DNA"/>
</dbReference>
<dbReference type="Gene3D" id="3.40.630.30">
    <property type="match status" value="1"/>
</dbReference>
<proteinExistence type="predicted"/>
<organism evidence="4">
    <name type="scientific">Streptantibioticus silvisoli</name>
    <dbReference type="NCBI Taxonomy" id="2705255"/>
    <lineage>
        <taxon>Bacteria</taxon>
        <taxon>Bacillati</taxon>
        <taxon>Actinomycetota</taxon>
        <taxon>Actinomycetes</taxon>
        <taxon>Kitasatosporales</taxon>
        <taxon>Streptomycetaceae</taxon>
        <taxon>Streptantibioticus</taxon>
    </lineage>
</organism>
<evidence type="ECO:0000313" key="4">
    <source>
        <dbReference type="EMBL" id="MDI5971546.1"/>
    </source>
</evidence>
<dbReference type="InterPro" id="IPR000182">
    <property type="entry name" value="GNAT_dom"/>
</dbReference>
<dbReference type="SUPFAM" id="SSF55729">
    <property type="entry name" value="Acyl-CoA N-acyltransferases (Nat)"/>
    <property type="match status" value="1"/>
</dbReference>
<dbReference type="PROSITE" id="PS51186">
    <property type="entry name" value="GNAT"/>
    <property type="match status" value="1"/>
</dbReference>
<dbReference type="Pfam" id="PF00583">
    <property type="entry name" value="Acetyltransf_1"/>
    <property type="match status" value="1"/>
</dbReference>
<protein>
    <submittedName>
        <fullName evidence="4">GNAT family N-acetyltransferase</fullName>
    </submittedName>
</protein>
<evidence type="ECO:0000259" key="2">
    <source>
        <dbReference type="PROSITE" id="PS51186"/>
    </source>
</evidence>
<dbReference type="EMBL" id="JAAGKO020000039">
    <property type="protein sequence ID" value="MDI5965657.1"/>
    <property type="molecule type" value="Genomic_DNA"/>
</dbReference>
<reference evidence="4 5" key="1">
    <citation type="submission" date="2023-05" db="EMBL/GenBank/DDBJ databases">
        <title>Streptantibioticus silvisoli sp. nov., acidotolerant actinomycetes 1 from pine litter.</title>
        <authorList>
            <person name="Swiecimska M."/>
            <person name="Golinska P."/>
            <person name="Sangal V."/>
            <person name="Wachnowicz B."/>
            <person name="Goodfellow M."/>
        </authorList>
    </citation>
    <scope>NUCLEOTIDE SEQUENCE</scope>
    <source>
        <strain evidence="4">SL13</strain>
        <strain evidence="3 5">SL54</strain>
    </source>
</reference>
<dbReference type="AlphaFoldDB" id="A0AA90JYS9"/>
<accession>A0AA90JYS9</accession>
<feature type="domain" description="N-acetyltransferase" evidence="2">
    <location>
        <begin position="5"/>
        <end position="165"/>
    </location>
</feature>
<gene>
    <name evidence="3" type="ORF">POF43_023500</name>
    <name evidence="4" type="ORF">POF50_019800</name>
</gene>
<dbReference type="GO" id="GO:0016747">
    <property type="term" value="F:acyltransferase activity, transferring groups other than amino-acyl groups"/>
    <property type="evidence" value="ECO:0007669"/>
    <property type="project" value="InterPro"/>
</dbReference>